<gene>
    <name evidence="1" type="ORF">EIM92_14900</name>
</gene>
<reference evidence="1 2" key="1">
    <citation type="submission" date="2018-11" db="EMBL/GenBank/DDBJ databases">
        <title>Genome sequencing of Paenibacillus lentus DSM25539(T).</title>
        <authorList>
            <person name="Kook J.-K."/>
            <person name="Park S.-N."/>
            <person name="Lim Y.K."/>
        </authorList>
    </citation>
    <scope>NUCLEOTIDE SEQUENCE [LARGE SCALE GENOMIC DNA]</scope>
    <source>
        <strain evidence="1 2">DSM 25539</strain>
    </source>
</reference>
<dbReference type="OrthoDB" id="9795830at2"/>
<accession>A0A3Q8S5C8</accession>
<dbReference type="RefSeq" id="WP_125083319.1">
    <property type="nucleotide sequence ID" value="NZ_CP034248.1"/>
</dbReference>
<organism evidence="1 2">
    <name type="scientific">Paenibacillus lentus</name>
    <dbReference type="NCBI Taxonomy" id="1338368"/>
    <lineage>
        <taxon>Bacteria</taxon>
        <taxon>Bacillati</taxon>
        <taxon>Bacillota</taxon>
        <taxon>Bacilli</taxon>
        <taxon>Bacillales</taxon>
        <taxon>Paenibacillaceae</taxon>
        <taxon>Paenibacillus</taxon>
    </lineage>
</organism>
<name>A0A3Q8S5C8_9BACL</name>
<proteinExistence type="predicted"/>
<sequence>MKSFLEDLYYGKLYPNEQIVSDDPKYRALNRQISEMMRMWRQKLSEEDFRQLEAMLDLQGESNSIHNMETFVQGFKLGASMMIEVLDEKE</sequence>
<dbReference type="Proteomes" id="UP000273145">
    <property type="component" value="Chromosome"/>
</dbReference>
<dbReference type="EMBL" id="CP034248">
    <property type="protein sequence ID" value="AZK47287.1"/>
    <property type="molecule type" value="Genomic_DNA"/>
</dbReference>
<evidence type="ECO:0000313" key="2">
    <source>
        <dbReference type="Proteomes" id="UP000273145"/>
    </source>
</evidence>
<dbReference type="AlphaFoldDB" id="A0A3Q8S5C8"/>
<dbReference type="InterPro" id="IPR049215">
    <property type="entry name" value="DUF6809"/>
</dbReference>
<protein>
    <submittedName>
        <fullName evidence="1">Uncharacterized protein</fullName>
    </submittedName>
</protein>
<dbReference type="Pfam" id="PF20648">
    <property type="entry name" value="DUF6809"/>
    <property type="match status" value="1"/>
</dbReference>
<dbReference type="KEGG" id="plen:EIM92_14900"/>
<evidence type="ECO:0000313" key="1">
    <source>
        <dbReference type="EMBL" id="AZK47287.1"/>
    </source>
</evidence>
<keyword evidence="2" id="KW-1185">Reference proteome</keyword>